<keyword evidence="3" id="KW-1185">Reference proteome</keyword>
<protein>
    <submittedName>
        <fullName evidence="2">Uncharacterized protein</fullName>
    </submittedName>
</protein>
<dbReference type="InParanoid" id="A0A1Y2FWE1"/>
<evidence type="ECO:0000256" key="1">
    <source>
        <dbReference type="SAM" id="MobiDB-lite"/>
    </source>
</evidence>
<dbReference type="EMBL" id="MCGR01000011">
    <property type="protein sequence ID" value="ORY88342.1"/>
    <property type="molecule type" value="Genomic_DNA"/>
</dbReference>
<gene>
    <name evidence="2" type="ORF">BCR35DRAFT_301878</name>
</gene>
<comment type="caution">
    <text evidence="2">The sequence shown here is derived from an EMBL/GenBank/DDBJ whole genome shotgun (WGS) entry which is preliminary data.</text>
</comment>
<feature type="region of interest" description="Disordered" evidence="1">
    <location>
        <begin position="109"/>
        <end position="129"/>
    </location>
</feature>
<dbReference type="Proteomes" id="UP000193467">
    <property type="component" value="Unassembled WGS sequence"/>
</dbReference>
<proteinExistence type="predicted"/>
<dbReference type="AlphaFoldDB" id="A0A1Y2FWE1"/>
<feature type="compositionally biased region" description="Acidic residues" evidence="1">
    <location>
        <begin position="172"/>
        <end position="192"/>
    </location>
</feature>
<name>A0A1Y2FWE1_9BASI</name>
<feature type="compositionally biased region" description="Low complexity" evidence="1">
    <location>
        <begin position="15"/>
        <end position="26"/>
    </location>
</feature>
<accession>A0A1Y2FWE1</accession>
<feature type="region of interest" description="Disordered" evidence="1">
    <location>
        <begin position="1"/>
        <end position="29"/>
    </location>
</feature>
<reference evidence="2 3" key="1">
    <citation type="submission" date="2016-07" db="EMBL/GenBank/DDBJ databases">
        <title>Pervasive Adenine N6-methylation of Active Genes in Fungi.</title>
        <authorList>
            <consortium name="DOE Joint Genome Institute"/>
            <person name="Mondo S.J."/>
            <person name="Dannebaum R.O."/>
            <person name="Kuo R.C."/>
            <person name="Labutti K."/>
            <person name="Haridas S."/>
            <person name="Kuo A."/>
            <person name="Salamov A."/>
            <person name="Ahrendt S.R."/>
            <person name="Lipzen A."/>
            <person name="Sullivan W."/>
            <person name="Andreopoulos W.B."/>
            <person name="Clum A."/>
            <person name="Lindquist E."/>
            <person name="Daum C."/>
            <person name="Ramamoorthy G.K."/>
            <person name="Gryganskyi A."/>
            <person name="Culley D."/>
            <person name="Magnuson J.K."/>
            <person name="James T.Y."/>
            <person name="O'Malley M.A."/>
            <person name="Stajich J.E."/>
            <person name="Spatafora J.W."/>
            <person name="Visel A."/>
            <person name="Grigoriev I.V."/>
        </authorList>
    </citation>
    <scope>NUCLEOTIDE SEQUENCE [LARGE SCALE GENOMIC DNA]</scope>
    <source>
        <strain evidence="2 3">62-1032</strain>
    </source>
</reference>
<evidence type="ECO:0000313" key="3">
    <source>
        <dbReference type="Proteomes" id="UP000193467"/>
    </source>
</evidence>
<feature type="region of interest" description="Disordered" evidence="1">
    <location>
        <begin position="170"/>
        <end position="197"/>
    </location>
</feature>
<organism evidence="2 3">
    <name type="scientific">Leucosporidium creatinivorum</name>
    <dbReference type="NCBI Taxonomy" id="106004"/>
    <lineage>
        <taxon>Eukaryota</taxon>
        <taxon>Fungi</taxon>
        <taxon>Dikarya</taxon>
        <taxon>Basidiomycota</taxon>
        <taxon>Pucciniomycotina</taxon>
        <taxon>Microbotryomycetes</taxon>
        <taxon>Leucosporidiales</taxon>
        <taxon>Leucosporidium</taxon>
    </lineage>
</organism>
<evidence type="ECO:0000313" key="2">
    <source>
        <dbReference type="EMBL" id="ORY88342.1"/>
    </source>
</evidence>
<sequence>MPKATPARLHGGRGRAASSAAQSRPLASKHDDDAIIDIKLRRLRGESISEMCQATGMSTSSVRRFLGLVRPDPRQKQATHDELQAKLERLQAIAEERFTDKKLAAATGRPVAAVRPPGRASTGIAEGKAVASSSKRPMFSLVIPVKRKAAPQKPVLAVQNARSAVKLAIVESDSESETESESEASEEEEWELEEGKQEKLKLKDVELESASELEVAEDEEGAEGAASIRDEIHLGNLLVIAYTSDRVVGPDAQLRKTRSGPCLLPTYEALIEARQDNSISIRARGPSYLTFLQAVHDFRAAVQKRDDLSFLPTVVQLSPADRIRVLASSLLFRLYHFKAIDFIKVWNSPEEYEAAVEGALEKNGSLLLEFNLRYEEWADRWGIKAGEGVESEGLLSLSGEARKRLERLGAQMRGRGCSAEEEAAIKGMEDWIDVCVGSAYGSGDNVKWWAHWIYWDRARRIVEGSRGPLTASAVSKVLAEKVGRTEEERKIKAEVMEKWGLDSSDENGFGGFGQKSLRHRLTLVDLFEVGILSSFDGTVMAGLVNHGSKKGLASLVTEAESRRSRRQGRIIRGGATSRTSSEHIPLFAAILDRFQELAKPKSNCSARARELIKDGGLDTVGGLEHTLCKYSKMVVKSGVEGRRVGWDIRALGVAHEELYLVEMS</sequence>